<reference evidence="3" key="1">
    <citation type="journal article" date="2019" name="Int. J. Syst. Evol. Microbiol.">
        <title>The Global Catalogue of Microorganisms (GCM) 10K type strain sequencing project: providing services to taxonomists for standard genome sequencing and annotation.</title>
        <authorList>
            <consortium name="The Broad Institute Genomics Platform"/>
            <consortium name="The Broad Institute Genome Sequencing Center for Infectious Disease"/>
            <person name="Wu L."/>
            <person name="Ma J."/>
        </authorList>
    </citation>
    <scope>NUCLEOTIDE SEQUENCE [LARGE SCALE GENOMIC DNA]</scope>
    <source>
        <strain evidence="3">JCM 18304</strain>
    </source>
</reference>
<dbReference type="Proteomes" id="UP001501570">
    <property type="component" value="Unassembled WGS sequence"/>
</dbReference>
<dbReference type="SUPFAM" id="SSF140453">
    <property type="entry name" value="EsxAB dimer-like"/>
    <property type="match status" value="1"/>
</dbReference>
<feature type="region of interest" description="Disordered" evidence="1">
    <location>
        <begin position="312"/>
        <end position="333"/>
    </location>
</feature>
<gene>
    <name evidence="2" type="ORF">GCM10023322_33270</name>
</gene>
<keyword evidence="3" id="KW-1185">Reference proteome</keyword>
<evidence type="ECO:0008006" key="4">
    <source>
        <dbReference type="Google" id="ProtNLM"/>
    </source>
</evidence>
<dbReference type="RefSeq" id="WP_345630539.1">
    <property type="nucleotide sequence ID" value="NZ_BAABJQ010000008.1"/>
</dbReference>
<name>A0ABP9RU67_9ACTN</name>
<protein>
    <recommendedName>
        <fullName evidence="4">tRNA nuclease CdiA C-terminal domain-containing protein</fullName>
    </recommendedName>
</protein>
<comment type="caution">
    <text evidence="2">The sequence shown here is derived from an EMBL/GenBank/DDBJ whole genome shotgun (WGS) entry which is preliminary data.</text>
</comment>
<accession>A0ABP9RU67</accession>
<dbReference type="EMBL" id="BAABJQ010000008">
    <property type="protein sequence ID" value="GAA5186621.1"/>
    <property type="molecule type" value="Genomic_DNA"/>
</dbReference>
<evidence type="ECO:0000313" key="2">
    <source>
        <dbReference type="EMBL" id="GAA5186621.1"/>
    </source>
</evidence>
<evidence type="ECO:0000256" key="1">
    <source>
        <dbReference type="SAM" id="MobiDB-lite"/>
    </source>
</evidence>
<evidence type="ECO:0000313" key="3">
    <source>
        <dbReference type="Proteomes" id="UP001501570"/>
    </source>
</evidence>
<sequence length="423" mass="44517">MSGNRFGAVSDDDIDPRAGIWIAEDIDSICTSVKNGSWVDGSLGALGAGLDGLVLVSDPVGVLLQYGVAWIIEHVRPLTETLNWLAGDPAQITANTLTWRNIAGQLRQQSEAVAGDVRLDLSAWVGQASDAYRARSRQQQGALIGLATAADTMAAVTEGTGVLIATVRLLVRDAIAMCVSRLIVYAAEEGASLGLATPLVIEQVTATVAACAARISRYLKALLASLRRLMPIIGKLEELIAKLNKLFSVRHGESPGGPHEPHEPRPGDPGFDPAMQHGALGDHFEPGVHDPGNEFLPKERAIADRLAQNGEQVNQRPADHTVPGQPNPDAMVRTGPDDPGTITEFKTLAGKDGSNSVRRNILDAGGQVPDGGGVVLDGRATNVDEADAIRGHARALGQAAQTGQKLPTIVRIILGDGRIITLP</sequence>
<proteinExistence type="predicted"/>
<dbReference type="InterPro" id="IPR036689">
    <property type="entry name" value="ESAT-6-like_sf"/>
</dbReference>
<feature type="region of interest" description="Disordered" evidence="1">
    <location>
        <begin position="251"/>
        <end position="276"/>
    </location>
</feature>
<organism evidence="2 3">
    <name type="scientific">Rugosimonospora acidiphila</name>
    <dbReference type="NCBI Taxonomy" id="556531"/>
    <lineage>
        <taxon>Bacteria</taxon>
        <taxon>Bacillati</taxon>
        <taxon>Actinomycetota</taxon>
        <taxon>Actinomycetes</taxon>
        <taxon>Micromonosporales</taxon>
        <taxon>Micromonosporaceae</taxon>
        <taxon>Rugosimonospora</taxon>
    </lineage>
</organism>